<sequence>MNVPDDFAVVMVTAPDMALARRLAKAGLEAKLAACANIVPAIESHYWWEGKLESSNEALVIFKTRQEVLPKLERIVRDVHSYDTPEFVALPLSAGSQKYLAWIEDNTQKD</sequence>
<dbReference type="InterPro" id="IPR004323">
    <property type="entry name" value="Ion_tolerance_CutA"/>
</dbReference>
<dbReference type="InterPro" id="IPR015867">
    <property type="entry name" value="N-reg_PII/ATP_PRibTrfase_C"/>
</dbReference>
<protein>
    <recommendedName>
        <fullName evidence="3">Divalent-cation tolerance protein CutA</fullName>
    </recommendedName>
</protein>
<reference evidence="2" key="1">
    <citation type="submission" date="2018-05" db="EMBL/GenBank/DDBJ databases">
        <authorList>
            <person name="Lanie J.A."/>
            <person name="Ng W.-L."/>
            <person name="Kazmierczak K.M."/>
            <person name="Andrzejewski T.M."/>
            <person name="Davidsen T.M."/>
            <person name="Wayne K.J."/>
            <person name="Tettelin H."/>
            <person name="Glass J.I."/>
            <person name="Rusch D."/>
            <person name="Podicherti R."/>
            <person name="Tsui H.-C.T."/>
            <person name="Winkler M.E."/>
        </authorList>
    </citation>
    <scope>NUCLEOTIDE SEQUENCE</scope>
</reference>
<dbReference type="PANTHER" id="PTHR23419">
    <property type="entry name" value="DIVALENT CATION TOLERANCE CUTA-RELATED"/>
    <property type="match status" value="1"/>
</dbReference>
<proteinExistence type="inferred from homology"/>
<evidence type="ECO:0000313" key="2">
    <source>
        <dbReference type="EMBL" id="SVA61187.1"/>
    </source>
</evidence>
<comment type="similarity">
    <text evidence="1">Belongs to the CutA family.</text>
</comment>
<dbReference type="Gene3D" id="3.30.70.120">
    <property type="match status" value="1"/>
</dbReference>
<evidence type="ECO:0008006" key="3">
    <source>
        <dbReference type="Google" id="ProtNLM"/>
    </source>
</evidence>
<organism evidence="2">
    <name type="scientific">marine metagenome</name>
    <dbReference type="NCBI Taxonomy" id="408172"/>
    <lineage>
        <taxon>unclassified sequences</taxon>
        <taxon>metagenomes</taxon>
        <taxon>ecological metagenomes</taxon>
    </lineage>
</organism>
<accession>A0A381XAG8</accession>
<gene>
    <name evidence="2" type="ORF">METZ01_LOCUS114041</name>
</gene>
<name>A0A381XAG8_9ZZZZ</name>
<dbReference type="PANTHER" id="PTHR23419:SF8">
    <property type="entry name" value="FI09726P"/>
    <property type="match status" value="1"/>
</dbReference>
<dbReference type="AlphaFoldDB" id="A0A381XAG8"/>
<dbReference type="GO" id="GO:0005507">
    <property type="term" value="F:copper ion binding"/>
    <property type="evidence" value="ECO:0007669"/>
    <property type="project" value="TreeGrafter"/>
</dbReference>
<dbReference type="InterPro" id="IPR011322">
    <property type="entry name" value="N-reg_PII-like_a/b"/>
</dbReference>
<dbReference type="EMBL" id="UINC01014328">
    <property type="protein sequence ID" value="SVA61187.1"/>
    <property type="molecule type" value="Genomic_DNA"/>
</dbReference>
<dbReference type="GO" id="GO:0010038">
    <property type="term" value="P:response to metal ion"/>
    <property type="evidence" value="ECO:0007669"/>
    <property type="project" value="InterPro"/>
</dbReference>
<dbReference type="SUPFAM" id="SSF54913">
    <property type="entry name" value="GlnB-like"/>
    <property type="match status" value="1"/>
</dbReference>
<evidence type="ECO:0000256" key="1">
    <source>
        <dbReference type="ARBA" id="ARBA00010169"/>
    </source>
</evidence>
<dbReference type="Pfam" id="PF03091">
    <property type="entry name" value="CutA1"/>
    <property type="match status" value="1"/>
</dbReference>